<dbReference type="STRING" id="673.AL542_13140"/>
<dbReference type="Gene3D" id="2.40.30.20">
    <property type="match status" value="2"/>
</dbReference>
<dbReference type="CDD" id="cd00402">
    <property type="entry name" value="Riboflavin_synthase_like"/>
    <property type="match status" value="1"/>
</dbReference>
<dbReference type="NCBIfam" id="TIGR00187">
    <property type="entry name" value="ribE"/>
    <property type="match status" value="1"/>
</dbReference>
<keyword evidence="9" id="KW-0677">Repeat</keyword>
<dbReference type="GO" id="GO:0009231">
    <property type="term" value="P:riboflavin biosynthetic process"/>
    <property type="evidence" value="ECO:0007669"/>
    <property type="project" value="UniProtKB-KW"/>
</dbReference>
<evidence type="ECO:0000256" key="10">
    <source>
        <dbReference type="NCBIfam" id="TIGR00187"/>
    </source>
</evidence>
<dbReference type="PROSITE" id="PS51177">
    <property type="entry name" value="LUMAZINE_BIND"/>
    <property type="match status" value="2"/>
</dbReference>
<sequence length="220" mass="23131">MFTGIIEAVGHIQKITPKGGDISLTVDSGKLDLSDVKLGDSIATNGVCLTVVALTGSGYVADLSGETLKRTAFATYKAGHRVNLEKAMLPTTRFGGHMVSGHVDGVATVVSRTQAGRAIEFWLEAPAGLAKYLAEKGSVTIDGISLTINAVDGNRFKLTIVPHTALETTIEGFSVGHQVNIEVDVIARYLERLMMGDRAAQQSGAGGLTMAKLAESGFLR</sequence>
<feature type="repeat" description="Lumazine-binding" evidence="11">
    <location>
        <begin position="1"/>
        <end position="97"/>
    </location>
</feature>
<evidence type="ECO:0000256" key="11">
    <source>
        <dbReference type="PROSITE-ProRule" id="PRU00524"/>
    </source>
</evidence>
<dbReference type="PIRSF" id="PIRSF000498">
    <property type="entry name" value="Riboflavin_syn_A"/>
    <property type="match status" value="1"/>
</dbReference>
<dbReference type="SUPFAM" id="SSF63380">
    <property type="entry name" value="Riboflavin synthase domain-like"/>
    <property type="match status" value="2"/>
</dbReference>
<dbReference type="FunFam" id="2.40.30.20:FF:000003">
    <property type="entry name" value="Riboflavin synthase, alpha subunit"/>
    <property type="match status" value="1"/>
</dbReference>
<evidence type="ECO:0000256" key="7">
    <source>
        <dbReference type="ARBA" id="ARBA00022619"/>
    </source>
</evidence>
<evidence type="ECO:0000256" key="2">
    <source>
        <dbReference type="ARBA" id="ARBA00002803"/>
    </source>
</evidence>
<name>A0A377HPR4_GRIHO</name>
<reference evidence="13 14" key="1">
    <citation type="submission" date="2018-06" db="EMBL/GenBank/DDBJ databases">
        <authorList>
            <consortium name="Pathogen Informatics"/>
            <person name="Doyle S."/>
        </authorList>
    </citation>
    <scope>NUCLEOTIDE SEQUENCE [LARGE SCALE GENOMIC DNA]</scope>
    <source>
        <strain evidence="13 14">NCTC11645</strain>
    </source>
</reference>
<comment type="subunit">
    <text evidence="4">Homotrimer.</text>
</comment>
<protein>
    <recommendedName>
        <fullName evidence="6 10">Riboflavin synthase</fullName>
        <ecNumber evidence="5 10">2.5.1.9</ecNumber>
    </recommendedName>
</protein>
<feature type="domain" description="Lumazine-binding" evidence="12">
    <location>
        <begin position="98"/>
        <end position="194"/>
    </location>
</feature>
<dbReference type="NCBIfam" id="NF009566">
    <property type="entry name" value="PRK13020.1"/>
    <property type="match status" value="1"/>
</dbReference>
<evidence type="ECO:0000256" key="8">
    <source>
        <dbReference type="ARBA" id="ARBA00022679"/>
    </source>
</evidence>
<comment type="pathway">
    <text evidence="3">Cofactor biosynthesis; riboflavin biosynthesis; riboflavin from 2-hydroxy-3-oxobutyl phosphate and 5-amino-6-(D-ribitylamino)uracil: step 2/2.</text>
</comment>
<evidence type="ECO:0000256" key="6">
    <source>
        <dbReference type="ARBA" id="ARBA00013950"/>
    </source>
</evidence>
<dbReference type="InterPro" id="IPR026017">
    <property type="entry name" value="Lumazine-bd_dom"/>
</dbReference>
<evidence type="ECO:0000313" key="14">
    <source>
        <dbReference type="Proteomes" id="UP000254512"/>
    </source>
</evidence>
<feature type="repeat" description="Lumazine-binding" evidence="11">
    <location>
        <begin position="98"/>
        <end position="194"/>
    </location>
</feature>
<organism evidence="13 14">
    <name type="scientific">Grimontia hollisae</name>
    <name type="common">Vibrio hollisae</name>
    <dbReference type="NCBI Taxonomy" id="673"/>
    <lineage>
        <taxon>Bacteria</taxon>
        <taxon>Pseudomonadati</taxon>
        <taxon>Pseudomonadota</taxon>
        <taxon>Gammaproteobacteria</taxon>
        <taxon>Vibrionales</taxon>
        <taxon>Vibrionaceae</taxon>
        <taxon>Grimontia</taxon>
    </lineage>
</organism>
<comment type="function">
    <text evidence="2">Catalyzes the dismutation of two molecules of 6,7-dimethyl-8-ribityllumazine, resulting in the formation of riboflavin and 5-amino-6-(D-ribitylamino)uracil.</text>
</comment>
<evidence type="ECO:0000259" key="12">
    <source>
        <dbReference type="PROSITE" id="PS51177"/>
    </source>
</evidence>
<evidence type="ECO:0000256" key="4">
    <source>
        <dbReference type="ARBA" id="ARBA00011233"/>
    </source>
</evidence>
<dbReference type="PANTHER" id="PTHR21098">
    <property type="entry name" value="RIBOFLAVIN SYNTHASE ALPHA CHAIN"/>
    <property type="match status" value="1"/>
</dbReference>
<dbReference type="EMBL" id="UGHD01000002">
    <property type="protein sequence ID" value="STO58240.1"/>
    <property type="molecule type" value="Genomic_DNA"/>
</dbReference>
<evidence type="ECO:0000256" key="3">
    <source>
        <dbReference type="ARBA" id="ARBA00004887"/>
    </source>
</evidence>
<dbReference type="FunFam" id="2.40.30.20:FF:000004">
    <property type="entry name" value="Riboflavin synthase, alpha subunit"/>
    <property type="match status" value="1"/>
</dbReference>
<keyword evidence="8 13" id="KW-0808">Transferase</keyword>
<dbReference type="InterPro" id="IPR023366">
    <property type="entry name" value="ATP_synth_asu-like_sf"/>
</dbReference>
<evidence type="ECO:0000256" key="9">
    <source>
        <dbReference type="ARBA" id="ARBA00022737"/>
    </source>
</evidence>
<gene>
    <name evidence="13" type="primary">ribE</name>
    <name evidence="13" type="ORF">NCTC11645_02669</name>
</gene>
<dbReference type="InterPro" id="IPR001783">
    <property type="entry name" value="Lumazine-bd"/>
</dbReference>
<dbReference type="Pfam" id="PF00677">
    <property type="entry name" value="Lum_binding"/>
    <property type="match status" value="2"/>
</dbReference>
<comment type="catalytic activity">
    <reaction evidence="1">
        <text>2 6,7-dimethyl-8-(1-D-ribityl)lumazine + H(+) = 5-amino-6-(D-ribitylamino)uracil + riboflavin</text>
        <dbReference type="Rhea" id="RHEA:20772"/>
        <dbReference type="ChEBI" id="CHEBI:15378"/>
        <dbReference type="ChEBI" id="CHEBI:15934"/>
        <dbReference type="ChEBI" id="CHEBI:57986"/>
        <dbReference type="ChEBI" id="CHEBI:58201"/>
        <dbReference type="EC" id="2.5.1.9"/>
    </reaction>
</comment>
<evidence type="ECO:0000256" key="5">
    <source>
        <dbReference type="ARBA" id="ARBA00012827"/>
    </source>
</evidence>
<dbReference type="InterPro" id="IPR017938">
    <property type="entry name" value="Riboflavin_synthase-like_b-brl"/>
</dbReference>
<dbReference type="EC" id="2.5.1.9" evidence="5 10"/>
<feature type="domain" description="Lumazine-binding" evidence="12">
    <location>
        <begin position="1"/>
        <end position="97"/>
    </location>
</feature>
<dbReference type="NCBIfam" id="NF006767">
    <property type="entry name" value="PRK09289.1"/>
    <property type="match status" value="1"/>
</dbReference>
<dbReference type="RefSeq" id="WP_005503737.1">
    <property type="nucleotide sequence ID" value="NZ_CABMOB010000001.1"/>
</dbReference>
<accession>A0A377HPR4</accession>
<evidence type="ECO:0000313" key="13">
    <source>
        <dbReference type="EMBL" id="STO58240.1"/>
    </source>
</evidence>
<keyword evidence="7" id="KW-0686">Riboflavin biosynthesis</keyword>
<proteinExistence type="predicted"/>
<evidence type="ECO:0000256" key="1">
    <source>
        <dbReference type="ARBA" id="ARBA00000968"/>
    </source>
</evidence>
<dbReference type="PANTHER" id="PTHR21098:SF12">
    <property type="entry name" value="RIBOFLAVIN SYNTHASE"/>
    <property type="match status" value="1"/>
</dbReference>
<dbReference type="Proteomes" id="UP000254512">
    <property type="component" value="Unassembled WGS sequence"/>
</dbReference>
<dbReference type="GO" id="GO:0004746">
    <property type="term" value="F:riboflavin synthase activity"/>
    <property type="evidence" value="ECO:0007669"/>
    <property type="project" value="UniProtKB-UniRule"/>
</dbReference>
<dbReference type="AlphaFoldDB" id="A0A377HPR4"/>
<dbReference type="KEGG" id="gho:AL542_13140"/>
<dbReference type="GeneID" id="58896877"/>